<dbReference type="OrthoDB" id="10635472at2759"/>
<proteinExistence type="predicted"/>
<sequence>MTSFNCTAEVWFNIIVVSLTTAVFLGFPTLLRVYSKHAATSEDRKAINITTPTTPRLFTAQKLHKERSADKEKDKRLQLLEEKAKQYEAHQEKLDKNLKREQEKNEMLRVKLHDKDSRIADLRKQRTRPLTWKEECQMHEDCSLTLHTLRRNHASEMDQVKAKAQDNAKRELYQANFKIELLHKQLAKAELRIEKLTSDNLIIEEELARCKAQIDTSAANYSQDLQLKDKELAEQSSLFANLNQHLEQKTASAAEEATRCDTTIRDLNAEVSTKDDKLKEALAQIEQVRNDQPEELKNALARIVELEKDKSVLLKERYPDKPQPPVVEDTEMVDMEDVEMTDASAANMPARPSNVLAGAAPQAGCRDRQAYKVQLDKQFQVYKVKLENQCKAYKVQLVNEAQAYKVKLDNQFKAHKVQLVNEAQAYKVRLDKERRASRAQLESQALTWKTGEERKLQISINRINRAKDVVDGRNKDLEKKIESMEEATALDQATLRLLQAQQQPIQGQLGQQNQPTQTPTQQSSRPRNQPASQPRGKGVRFNITTNAVTRPAGTFGLGPK</sequence>
<dbReference type="AlphaFoldDB" id="A0A9W9TB11"/>
<comment type="caution">
    <text evidence="4">The sequence shown here is derived from an EMBL/GenBank/DDBJ whole genome shotgun (WGS) entry which is preliminary data.</text>
</comment>
<reference evidence="4" key="1">
    <citation type="submission" date="2022-12" db="EMBL/GenBank/DDBJ databases">
        <authorList>
            <person name="Petersen C."/>
        </authorList>
    </citation>
    <scope>NUCLEOTIDE SEQUENCE</scope>
    <source>
        <strain evidence="4">IBT 15544</strain>
    </source>
</reference>
<feature type="coiled-coil region" evidence="1">
    <location>
        <begin position="70"/>
        <end position="111"/>
    </location>
</feature>
<keyword evidence="3" id="KW-0472">Membrane</keyword>
<keyword evidence="5" id="KW-1185">Reference proteome</keyword>
<evidence type="ECO:0000313" key="4">
    <source>
        <dbReference type="EMBL" id="KAJ5216183.1"/>
    </source>
</evidence>
<evidence type="ECO:0000256" key="1">
    <source>
        <dbReference type="SAM" id="Coils"/>
    </source>
</evidence>
<evidence type="ECO:0000256" key="3">
    <source>
        <dbReference type="SAM" id="Phobius"/>
    </source>
</evidence>
<dbReference type="EMBL" id="JAPQKR010000005">
    <property type="protein sequence ID" value="KAJ5216183.1"/>
    <property type="molecule type" value="Genomic_DNA"/>
</dbReference>
<gene>
    <name evidence="4" type="ORF">N7498_002590</name>
</gene>
<evidence type="ECO:0000256" key="2">
    <source>
        <dbReference type="SAM" id="MobiDB-lite"/>
    </source>
</evidence>
<name>A0A9W9TB11_9EURO</name>
<keyword evidence="1" id="KW-0175">Coiled coil</keyword>
<feature type="compositionally biased region" description="Polar residues" evidence="2">
    <location>
        <begin position="523"/>
        <end position="532"/>
    </location>
</feature>
<accession>A0A9W9TB11</accession>
<feature type="region of interest" description="Disordered" evidence="2">
    <location>
        <begin position="504"/>
        <end position="560"/>
    </location>
</feature>
<dbReference type="GeneID" id="83176953"/>
<evidence type="ECO:0000313" key="5">
    <source>
        <dbReference type="Proteomes" id="UP001150904"/>
    </source>
</evidence>
<reference evidence="4" key="2">
    <citation type="journal article" date="2023" name="IMA Fungus">
        <title>Comparative genomic study of the Penicillium genus elucidates a diverse pangenome and 15 lateral gene transfer events.</title>
        <authorList>
            <person name="Petersen C."/>
            <person name="Sorensen T."/>
            <person name="Nielsen M.R."/>
            <person name="Sondergaard T.E."/>
            <person name="Sorensen J.L."/>
            <person name="Fitzpatrick D.A."/>
            <person name="Frisvad J.C."/>
            <person name="Nielsen K.L."/>
        </authorList>
    </citation>
    <scope>NUCLEOTIDE SEQUENCE</scope>
    <source>
        <strain evidence="4">IBT 15544</strain>
    </source>
</reference>
<organism evidence="4 5">
    <name type="scientific">Penicillium cinerascens</name>
    <dbReference type="NCBI Taxonomy" id="70096"/>
    <lineage>
        <taxon>Eukaryota</taxon>
        <taxon>Fungi</taxon>
        <taxon>Dikarya</taxon>
        <taxon>Ascomycota</taxon>
        <taxon>Pezizomycotina</taxon>
        <taxon>Eurotiomycetes</taxon>
        <taxon>Eurotiomycetidae</taxon>
        <taxon>Eurotiales</taxon>
        <taxon>Aspergillaceae</taxon>
        <taxon>Penicillium</taxon>
    </lineage>
</organism>
<feature type="compositionally biased region" description="Low complexity" evidence="2">
    <location>
        <begin position="504"/>
        <end position="522"/>
    </location>
</feature>
<feature type="coiled-coil region" evidence="1">
    <location>
        <begin position="264"/>
        <end position="316"/>
    </location>
</feature>
<feature type="coiled-coil region" evidence="1">
    <location>
        <begin position="179"/>
        <end position="213"/>
    </location>
</feature>
<protein>
    <submittedName>
        <fullName evidence="4">Uncharacterized protein</fullName>
    </submittedName>
</protein>
<dbReference type="Proteomes" id="UP001150904">
    <property type="component" value="Unassembled WGS sequence"/>
</dbReference>
<dbReference type="RefSeq" id="XP_058311996.1">
    <property type="nucleotide sequence ID" value="XM_058449652.1"/>
</dbReference>
<keyword evidence="3" id="KW-0812">Transmembrane</keyword>
<feature type="transmembrane region" description="Helical" evidence="3">
    <location>
        <begin position="12"/>
        <end position="34"/>
    </location>
</feature>
<keyword evidence="3" id="KW-1133">Transmembrane helix</keyword>